<reference evidence="2" key="1">
    <citation type="journal article" date="2023" name="Mol. Phylogenet. Evol.">
        <title>Genome-scale phylogeny and comparative genomics of the fungal order Sordariales.</title>
        <authorList>
            <person name="Hensen N."/>
            <person name="Bonometti L."/>
            <person name="Westerberg I."/>
            <person name="Brannstrom I.O."/>
            <person name="Guillou S."/>
            <person name="Cros-Aarteil S."/>
            <person name="Calhoun S."/>
            <person name="Haridas S."/>
            <person name="Kuo A."/>
            <person name="Mondo S."/>
            <person name="Pangilinan J."/>
            <person name="Riley R."/>
            <person name="LaButti K."/>
            <person name="Andreopoulos B."/>
            <person name="Lipzen A."/>
            <person name="Chen C."/>
            <person name="Yan M."/>
            <person name="Daum C."/>
            <person name="Ng V."/>
            <person name="Clum A."/>
            <person name="Steindorff A."/>
            <person name="Ohm R.A."/>
            <person name="Martin F."/>
            <person name="Silar P."/>
            <person name="Natvig D.O."/>
            <person name="Lalanne C."/>
            <person name="Gautier V."/>
            <person name="Ament-Velasquez S.L."/>
            <person name="Kruys A."/>
            <person name="Hutchinson M.I."/>
            <person name="Powell A.J."/>
            <person name="Barry K."/>
            <person name="Miller A.N."/>
            <person name="Grigoriev I.V."/>
            <person name="Debuchy R."/>
            <person name="Gladieux P."/>
            <person name="Hiltunen Thoren M."/>
            <person name="Johannesson H."/>
        </authorList>
    </citation>
    <scope>NUCLEOTIDE SEQUENCE</scope>
    <source>
        <strain evidence="2">CBS 508.74</strain>
    </source>
</reference>
<feature type="compositionally biased region" description="Acidic residues" evidence="1">
    <location>
        <begin position="285"/>
        <end position="294"/>
    </location>
</feature>
<proteinExistence type="predicted"/>
<evidence type="ECO:0000313" key="3">
    <source>
        <dbReference type="Proteomes" id="UP001302812"/>
    </source>
</evidence>
<evidence type="ECO:0000313" key="2">
    <source>
        <dbReference type="EMBL" id="KAK4116984.1"/>
    </source>
</evidence>
<organism evidence="2 3">
    <name type="scientific">Canariomyces notabilis</name>
    <dbReference type="NCBI Taxonomy" id="2074819"/>
    <lineage>
        <taxon>Eukaryota</taxon>
        <taxon>Fungi</taxon>
        <taxon>Dikarya</taxon>
        <taxon>Ascomycota</taxon>
        <taxon>Pezizomycotina</taxon>
        <taxon>Sordariomycetes</taxon>
        <taxon>Sordariomycetidae</taxon>
        <taxon>Sordariales</taxon>
        <taxon>Chaetomiaceae</taxon>
        <taxon>Canariomyces</taxon>
    </lineage>
</organism>
<dbReference type="GeneID" id="89941304"/>
<name>A0AAN6TM13_9PEZI</name>
<dbReference type="EMBL" id="MU853332">
    <property type="protein sequence ID" value="KAK4116984.1"/>
    <property type="molecule type" value="Genomic_DNA"/>
</dbReference>
<evidence type="ECO:0000256" key="1">
    <source>
        <dbReference type="SAM" id="MobiDB-lite"/>
    </source>
</evidence>
<feature type="region of interest" description="Disordered" evidence="1">
    <location>
        <begin position="278"/>
        <end position="316"/>
    </location>
</feature>
<protein>
    <submittedName>
        <fullName evidence="2">Uncharacterized protein</fullName>
    </submittedName>
</protein>
<dbReference type="Proteomes" id="UP001302812">
    <property type="component" value="Unassembled WGS sequence"/>
</dbReference>
<feature type="compositionally biased region" description="Acidic residues" evidence="1">
    <location>
        <begin position="341"/>
        <end position="355"/>
    </location>
</feature>
<sequence>MCYISRKIYTVCAHSSLGELIECRVHKDKRAKWPIVYTGLCVARGLSFWRCRSRSEATEIVYGFCPNCRDFYRGFNTRDVSAILNYWAFKNRHGYSTCVPANMISADEVFGQPPPLEESLKQPRCELIALGNQLPPNLKLLDSPVDWLRRLEGIRKSTLEWAEQGPRRKMPIYWAANVKVRGGCDSTLCIQPRINSPMSVYPHPSAPSSLQCHGETYRKLCGEDFSLSSTLWMNGTAEGSDNELVFDMELETDTPATTPEAYPQANPGIAAEPNLTSRFSLDSDSTSDSDESDLDFLKEPWSDSEELPNTADDGFAIPSSWTGTGFAYGSSGIVGFFSIGDSDDESEGDKGDEEYELRIGH</sequence>
<accession>A0AAN6TM13</accession>
<dbReference type="RefSeq" id="XP_064674554.1">
    <property type="nucleotide sequence ID" value="XM_064817179.1"/>
</dbReference>
<keyword evidence="3" id="KW-1185">Reference proteome</keyword>
<comment type="caution">
    <text evidence="2">The sequence shown here is derived from an EMBL/GenBank/DDBJ whole genome shotgun (WGS) entry which is preliminary data.</text>
</comment>
<dbReference type="AlphaFoldDB" id="A0AAN6TM13"/>
<reference evidence="2" key="2">
    <citation type="submission" date="2023-05" db="EMBL/GenBank/DDBJ databases">
        <authorList>
            <consortium name="Lawrence Berkeley National Laboratory"/>
            <person name="Steindorff A."/>
            <person name="Hensen N."/>
            <person name="Bonometti L."/>
            <person name="Westerberg I."/>
            <person name="Brannstrom I.O."/>
            <person name="Guillou S."/>
            <person name="Cros-Aarteil S."/>
            <person name="Calhoun S."/>
            <person name="Haridas S."/>
            <person name="Kuo A."/>
            <person name="Mondo S."/>
            <person name="Pangilinan J."/>
            <person name="Riley R."/>
            <person name="Labutti K."/>
            <person name="Andreopoulos B."/>
            <person name="Lipzen A."/>
            <person name="Chen C."/>
            <person name="Yanf M."/>
            <person name="Daum C."/>
            <person name="Ng V."/>
            <person name="Clum A."/>
            <person name="Ohm R."/>
            <person name="Martin F."/>
            <person name="Silar P."/>
            <person name="Natvig D."/>
            <person name="Lalanne C."/>
            <person name="Gautier V."/>
            <person name="Ament-Velasquez S.L."/>
            <person name="Kruys A."/>
            <person name="Hutchinson M.I."/>
            <person name="Powell A.J."/>
            <person name="Barry K."/>
            <person name="Miller A.N."/>
            <person name="Grigoriev I.V."/>
            <person name="Debuchy R."/>
            <person name="Gladieux P."/>
            <person name="Thoren M.H."/>
            <person name="Johannesson H."/>
        </authorList>
    </citation>
    <scope>NUCLEOTIDE SEQUENCE</scope>
    <source>
        <strain evidence="2">CBS 508.74</strain>
    </source>
</reference>
<gene>
    <name evidence="2" type="ORF">N656DRAFT_793528</name>
</gene>
<feature type="region of interest" description="Disordered" evidence="1">
    <location>
        <begin position="338"/>
        <end position="361"/>
    </location>
</feature>